<evidence type="ECO:0000259" key="1">
    <source>
        <dbReference type="Pfam" id="PF09423"/>
    </source>
</evidence>
<dbReference type="RefSeq" id="WP_376921266.1">
    <property type="nucleotide sequence ID" value="NZ_JBHRSW010000047.1"/>
</dbReference>
<reference evidence="3" key="1">
    <citation type="journal article" date="2019" name="Int. J. Syst. Evol. Microbiol.">
        <title>The Global Catalogue of Microorganisms (GCM) 10K type strain sequencing project: providing services to taxonomists for standard genome sequencing and annotation.</title>
        <authorList>
            <consortium name="The Broad Institute Genomics Platform"/>
            <consortium name="The Broad Institute Genome Sequencing Center for Infectious Disease"/>
            <person name="Wu L."/>
            <person name="Ma J."/>
        </authorList>
    </citation>
    <scope>NUCLEOTIDE SEQUENCE [LARGE SCALE GENOMIC DNA]</scope>
    <source>
        <strain evidence="3">KCTC 52473</strain>
    </source>
</reference>
<evidence type="ECO:0000313" key="2">
    <source>
        <dbReference type="EMBL" id="MFC3123151.1"/>
    </source>
</evidence>
<organism evidence="2 3">
    <name type="scientific">Agaribacter flavus</name>
    <dbReference type="NCBI Taxonomy" id="1902781"/>
    <lineage>
        <taxon>Bacteria</taxon>
        <taxon>Pseudomonadati</taxon>
        <taxon>Pseudomonadota</taxon>
        <taxon>Gammaproteobacteria</taxon>
        <taxon>Alteromonadales</taxon>
        <taxon>Alteromonadaceae</taxon>
        <taxon>Agaribacter</taxon>
    </lineage>
</organism>
<dbReference type="Pfam" id="PF09423">
    <property type="entry name" value="PhoD"/>
    <property type="match status" value="1"/>
</dbReference>
<sequence>MKTTTLLAFITVLANAYILLAGAALAEERTLIAFGSCSHQDKPLDILGTIAKERPHAMLFLGDNIYGDTEDFDELVQKYRKLGNNPNFQDLKQVTPLHAIWDDHDFGLNDGGKDFAFKSQAKTAFLDFWQVPDSDPRHKQEDGIYHSKWLRAKNGRAVHVIFPDLRWNRENIESVGRAGYFEEREPKNMGPYNPDLSEKRTMLGEQQWTWLEAELAKPADIKILASSLQILADFTGWEAWNNFPYDFNRLTRNIENKNVNHLLLISGDTHWAEISKQTLSSGHELWEVTSSGLSEEWKAISPNKHRVSEPYYKNNYGVIDIVWKETSAEVVFGFKDSDGKFVAKTQLSIDL</sequence>
<dbReference type="InterPro" id="IPR018946">
    <property type="entry name" value="PhoD-like_MPP"/>
</dbReference>
<dbReference type="PANTHER" id="PTHR33987">
    <property type="entry name" value="CALCINEURIN-LIKE METALLO-PHOSPHOESTERASE SUPERFAMILY PROTEIN"/>
    <property type="match status" value="1"/>
</dbReference>
<dbReference type="SUPFAM" id="SSF56300">
    <property type="entry name" value="Metallo-dependent phosphatases"/>
    <property type="match status" value="1"/>
</dbReference>
<feature type="domain" description="PhoD-like phosphatase metallophosphatase" evidence="1">
    <location>
        <begin position="34"/>
        <end position="297"/>
    </location>
</feature>
<dbReference type="Gene3D" id="3.60.21.70">
    <property type="entry name" value="PhoD-like phosphatase"/>
    <property type="match status" value="1"/>
</dbReference>
<dbReference type="GO" id="GO:0004035">
    <property type="term" value="F:alkaline phosphatase activity"/>
    <property type="evidence" value="ECO:0007669"/>
    <property type="project" value="UniProtKB-EC"/>
</dbReference>
<keyword evidence="2" id="KW-0378">Hydrolase</keyword>
<gene>
    <name evidence="2" type="ORF">ACFOHL_16130</name>
</gene>
<name>A0ABV7FUQ6_9ALTE</name>
<dbReference type="InterPro" id="IPR038607">
    <property type="entry name" value="PhoD-like_sf"/>
</dbReference>
<comment type="caution">
    <text evidence="2">The sequence shown here is derived from an EMBL/GenBank/DDBJ whole genome shotgun (WGS) entry which is preliminary data.</text>
</comment>
<dbReference type="EC" id="3.1.3.1" evidence="2"/>
<dbReference type="PANTHER" id="PTHR33987:SF1">
    <property type="entry name" value="CALCINEURIN-LIKE METALLO-PHOSPHOESTERASE SUPERFAMILY PROTEIN"/>
    <property type="match status" value="1"/>
</dbReference>
<proteinExistence type="predicted"/>
<dbReference type="InterPro" id="IPR029052">
    <property type="entry name" value="Metallo-depent_PP-like"/>
</dbReference>
<dbReference type="Proteomes" id="UP001595478">
    <property type="component" value="Unassembled WGS sequence"/>
</dbReference>
<evidence type="ECO:0000313" key="3">
    <source>
        <dbReference type="Proteomes" id="UP001595478"/>
    </source>
</evidence>
<protein>
    <submittedName>
        <fullName evidence="2">Alkaline phosphatase D family protein</fullName>
        <ecNumber evidence="2">3.1.3.1</ecNumber>
    </submittedName>
</protein>
<dbReference type="EMBL" id="JBHRSW010000047">
    <property type="protein sequence ID" value="MFC3123151.1"/>
    <property type="molecule type" value="Genomic_DNA"/>
</dbReference>
<dbReference type="CDD" id="cd07389">
    <property type="entry name" value="MPP_PhoD"/>
    <property type="match status" value="1"/>
</dbReference>
<accession>A0ABV7FUQ6</accession>
<keyword evidence="3" id="KW-1185">Reference proteome</keyword>